<reference evidence="2 3" key="1">
    <citation type="submission" date="2022-08" db="EMBL/GenBank/DDBJ databases">
        <authorList>
            <person name="Li F."/>
        </authorList>
    </citation>
    <scope>NUCLEOTIDE SEQUENCE [LARGE SCALE GENOMIC DNA]</scope>
    <source>
        <strain evidence="2 3">10F1B-8-1</strain>
    </source>
</reference>
<protein>
    <recommendedName>
        <fullName evidence="4">PH domain-containing protein</fullName>
    </recommendedName>
</protein>
<dbReference type="Proteomes" id="UP001205337">
    <property type="component" value="Unassembled WGS sequence"/>
</dbReference>
<feature type="transmembrane region" description="Helical" evidence="1">
    <location>
        <begin position="174"/>
        <end position="201"/>
    </location>
</feature>
<keyword evidence="1" id="KW-1133">Transmembrane helix</keyword>
<dbReference type="RefSeq" id="WP_258799589.1">
    <property type="nucleotide sequence ID" value="NZ_JANTHX010000008.1"/>
</dbReference>
<evidence type="ECO:0008006" key="4">
    <source>
        <dbReference type="Google" id="ProtNLM"/>
    </source>
</evidence>
<proteinExistence type="predicted"/>
<dbReference type="EMBL" id="JANTHX010000008">
    <property type="protein sequence ID" value="MCS0500425.1"/>
    <property type="molecule type" value="Genomic_DNA"/>
</dbReference>
<feature type="transmembrane region" description="Helical" evidence="1">
    <location>
        <begin position="49"/>
        <end position="69"/>
    </location>
</feature>
<comment type="caution">
    <text evidence="2">The sequence shown here is derived from an EMBL/GenBank/DDBJ whole genome shotgun (WGS) entry which is preliminary data.</text>
</comment>
<keyword evidence="1" id="KW-0472">Membrane</keyword>
<sequence length="211" mass="22597">MTDAAPAEPRTFHPSWPAFHRRMLMRFLWLAPLLVFALVIAAWPSIGLALVVLGTGILLAGLGLLVYFARSRVTVESGELRIRGPLRTRRWPLHAVATLVFVPLPGARRATLYGVSPALERMFSLSAELWDEADLEALAGAIGASVVRAPAGLAPLELQERYPGTVGWTTTHPWLVVLLLTGGAMIVMIAVAVVVAAVLIATGQVPMPSPS</sequence>
<keyword evidence="3" id="KW-1185">Reference proteome</keyword>
<evidence type="ECO:0000313" key="3">
    <source>
        <dbReference type="Proteomes" id="UP001205337"/>
    </source>
</evidence>
<name>A0ABT1ZIL4_9MICO</name>
<keyword evidence="1" id="KW-0812">Transmembrane</keyword>
<gene>
    <name evidence="2" type="ORF">NUH29_12790</name>
</gene>
<evidence type="ECO:0000256" key="1">
    <source>
        <dbReference type="SAM" id="Phobius"/>
    </source>
</evidence>
<feature type="transmembrane region" description="Helical" evidence="1">
    <location>
        <begin position="23"/>
        <end position="43"/>
    </location>
</feature>
<accession>A0ABT1ZIL4</accession>
<evidence type="ECO:0000313" key="2">
    <source>
        <dbReference type="EMBL" id="MCS0500425.1"/>
    </source>
</evidence>
<organism evidence="2 3">
    <name type="scientific">Protaetiibacter mangrovi</name>
    <dbReference type="NCBI Taxonomy" id="2970926"/>
    <lineage>
        <taxon>Bacteria</taxon>
        <taxon>Bacillati</taxon>
        <taxon>Actinomycetota</taxon>
        <taxon>Actinomycetes</taxon>
        <taxon>Micrococcales</taxon>
        <taxon>Microbacteriaceae</taxon>
        <taxon>Protaetiibacter</taxon>
    </lineage>
</organism>